<keyword evidence="1" id="KW-0808">Transferase</keyword>
<comment type="caution">
    <text evidence="4">The sequence shown here is derived from an EMBL/GenBank/DDBJ whole genome shotgun (WGS) entry which is preliminary data.</text>
</comment>
<evidence type="ECO:0000256" key="1">
    <source>
        <dbReference type="ARBA" id="ARBA00022679"/>
    </source>
</evidence>
<name>A0ABP5LA96_9ACTN</name>
<dbReference type="Proteomes" id="UP001422759">
    <property type="component" value="Unassembled WGS sequence"/>
</dbReference>
<accession>A0ABP5LA96</accession>
<dbReference type="Pfam" id="PF00583">
    <property type="entry name" value="Acetyltransf_1"/>
    <property type="match status" value="1"/>
</dbReference>
<keyword evidence="2" id="KW-0012">Acyltransferase</keyword>
<organism evidence="4 5">
    <name type="scientific">Kitasatospora kazusensis</name>
    <dbReference type="NCBI Taxonomy" id="407974"/>
    <lineage>
        <taxon>Bacteria</taxon>
        <taxon>Bacillati</taxon>
        <taxon>Actinomycetota</taxon>
        <taxon>Actinomycetes</taxon>
        <taxon>Kitasatosporales</taxon>
        <taxon>Streptomycetaceae</taxon>
        <taxon>Kitasatospora</taxon>
    </lineage>
</organism>
<dbReference type="InterPro" id="IPR050832">
    <property type="entry name" value="Bact_Acetyltransf"/>
</dbReference>
<evidence type="ECO:0000313" key="4">
    <source>
        <dbReference type="EMBL" id="GAA2143990.1"/>
    </source>
</evidence>
<evidence type="ECO:0000256" key="2">
    <source>
        <dbReference type="ARBA" id="ARBA00023315"/>
    </source>
</evidence>
<keyword evidence="5" id="KW-1185">Reference proteome</keyword>
<feature type="domain" description="N-acetyltransferase" evidence="3">
    <location>
        <begin position="18"/>
        <end position="167"/>
    </location>
</feature>
<sequence length="177" mass="18619">MTIPSPASPPTWTITPTPVGDPAAAGLLRAYLDELISRYYGRPALEAEILQELGDGADLSAPHGVLLVAKDADAVPVGCAGLRWLSPGTGELTRVFVAGAARRGGGGARLLGAAERTARAHGVRQLLLNTRKDLTEAIALYRRLGYRDTDPYGDDPYAEIWLAKPLDGGPVRPGPTA</sequence>
<gene>
    <name evidence="4" type="ORF">GCM10009760_30980</name>
</gene>
<dbReference type="PROSITE" id="PS51186">
    <property type="entry name" value="GNAT"/>
    <property type="match status" value="1"/>
</dbReference>
<dbReference type="SUPFAM" id="SSF55729">
    <property type="entry name" value="Acyl-CoA N-acyltransferases (Nat)"/>
    <property type="match status" value="1"/>
</dbReference>
<dbReference type="Gene3D" id="3.40.630.30">
    <property type="match status" value="1"/>
</dbReference>
<evidence type="ECO:0000259" key="3">
    <source>
        <dbReference type="PROSITE" id="PS51186"/>
    </source>
</evidence>
<protein>
    <recommendedName>
        <fullName evidence="3">N-acetyltransferase domain-containing protein</fullName>
    </recommendedName>
</protein>
<reference evidence="5" key="1">
    <citation type="journal article" date="2019" name="Int. J. Syst. Evol. Microbiol.">
        <title>The Global Catalogue of Microorganisms (GCM) 10K type strain sequencing project: providing services to taxonomists for standard genome sequencing and annotation.</title>
        <authorList>
            <consortium name="The Broad Institute Genomics Platform"/>
            <consortium name="The Broad Institute Genome Sequencing Center for Infectious Disease"/>
            <person name="Wu L."/>
            <person name="Ma J."/>
        </authorList>
    </citation>
    <scope>NUCLEOTIDE SEQUENCE [LARGE SCALE GENOMIC DNA]</scope>
    <source>
        <strain evidence="5">JCM 14560</strain>
    </source>
</reference>
<dbReference type="PANTHER" id="PTHR43877">
    <property type="entry name" value="AMINOALKYLPHOSPHONATE N-ACETYLTRANSFERASE-RELATED-RELATED"/>
    <property type="match status" value="1"/>
</dbReference>
<dbReference type="PANTHER" id="PTHR43877:SF2">
    <property type="entry name" value="AMINOALKYLPHOSPHONATE N-ACETYLTRANSFERASE-RELATED"/>
    <property type="match status" value="1"/>
</dbReference>
<dbReference type="EMBL" id="BAAANT010000015">
    <property type="protein sequence ID" value="GAA2143990.1"/>
    <property type="molecule type" value="Genomic_DNA"/>
</dbReference>
<dbReference type="InterPro" id="IPR016181">
    <property type="entry name" value="Acyl_CoA_acyltransferase"/>
</dbReference>
<proteinExistence type="predicted"/>
<evidence type="ECO:0000313" key="5">
    <source>
        <dbReference type="Proteomes" id="UP001422759"/>
    </source>
</evidence>
<dbReference type="InterPro" id="IPR000182">
    <property type="entry name" value="GNAT_dom"/>
</dbReference>
<dbReference type="RefSeq" id="WP_344465153.1">
    <property type="nucleotide sequence ID" value="NZ_BAAANT010000015.1"/>
</dbReference>